<proteinExistence type="inferred from homology"/>
<feature type="active site" description="Proton donor/acceptor" evidence="3">
    <location>
        <position position="137"/>
    </location>
</feature>
<dbReference type="PANTHER" id="PTHR43489:SF6">
    <property type="entry name" value="HYDROXYPYRUVATE ISOMERASE-RELATED"/>
    <property type="match status" value="1"/>
</dbReference>
<dbReference type="Proteomes" id="UP000436016">
    <property type="component" value="Unassembled WGS sequence"/>
</dbReference>
<evidence type="ECO:0000313" key="5">
    <source>
        <dbReference type="EMBL" id="MXU66465.1"/>
    </source>
</evidence>
<protein>
    <submittedName>
        <fullName evidence="5">TIM barrel protein</fullName>
    </submittedName>
</protein>
<feature type="domain" description="Xylose isomerase-like TIM barrel" evidence="4">
    <location>
        <begin position="21"/>
        <end position="249"/>
    </location>
</feature>
<dbReference type="InterPro" id="IPR013022">
    <property type="entry name" value="Xyl_isomerase-like_TIM-brl"/>
</dbReference>
<evidence type="ECO:0000259" key="4">
    <source>
        <dbReference type="Pfam" id="PF01261"/>
    </source>
</evidence>
<comment type="similarity">
    <text evidence="2">Belongs to the hyi family.</text>
</comment>
<reference evidence="5 6" key="1">
    <citation type="submission" date="2019-12" db="EMBL/GenBank/DDBJ databases">
        <title>Strain KN286 was isolated from seawater, which was collected from Caroline Seamount in the tropical western Pacific.</title>
        <authorList>
            <person name="Wang Q."/>
        </authorList>
    </citation>
    <scope>NUCLEOTIDE SEQUENCE [LARGE SCALE GENOMIC DNA]</scope>
    <source>
        <strain evidence="5 6">KN286</strain>
    </source>
</reference>
<dbReference type="RefSeq" id="WP_160855988.1">
    <property type="nucleotide sequence ID" value="NZ_WUWG01000006.1"/>
</dbReference>
<dbReference type="GO" id="GO:0046487">
    <property type="term" value="P:glyoxylate metabolic process"/>
    <property type="evidence" value="ECO:0007669"/>
    <property type="project" value="TreeGrafter"/>
</dbReference>
<evidence type="ECO:0000256" key="2">
    <source>
        <dbReference type="PIRNR" id="PIRNR006241"/>
    </source>
</evidence>
<dbReference type="Gene3D" id="3.20.20.150">
    <property type="entry name" value="Divalent-metal-dependent TIM barrel enzymes"/>
    <property type="match status" value="1"/>
</dbReference>
<dbReference type="PIRSF" id="PIRSF006241">
    <property type="entry name" value="HyI"/>
    <property type="match status" value="1"/>
</dbReference>
<dbReference type="InterPro" id="IPR036237">
    <property type="entry name" value="Xyl_isomerase-like_sf"/>
</dbReference>
<evidence type="ECO:0000256" key="1">
    <source>
        <dbReference type="ARBA" id="ARBA00023235"/>
    </source>
</evidence>
<name>A0A6B0TXN4_9RHOB</name>
<dbReference type="Pfam" id="PF01261">
    <property type="entry name" value="AP_endonuc_2"/>
    <property type="match status" value="1"/>
</dbReference>
<sequence>MPSFSANLGFLWTELSLPEAVRAAARAGFDAVEMHWPYDEDATAIRAALADTGLPLMGINTRRGPEGAFGLAAVPGQGAAARDHIDEAIAGARALGSAAVHVMAGLGEGAAARVAFEEHLAYACAQAGADGPTILIEPLNRQDVPGYFLGDFDLAGEIIAALDLPNLKLMFDSYHAGRMGLDIRRTFAICQPMVGHVQIAGVPDRGPPDISTPDQRPFLHDLDALGWDRPVGAEYRPPGRTEDSLGWMAGLRHP</sequence>
<organism evidence="5 6">
    <name type="scientific">Oceanomicrobium pacificus</name>
    <dbReference type="NCBI Taxonomy" id="2692916"/>
    <lineage>
        <taxon>Bacteria</taxon>
        <taxon>Pseudomonadati</taxon>
        <taxon>Pseudomonadota</taxon>
        <taxon>Alphaproteobacteria</taxon>
        <taxon>Rhodobacterales</taxon>
        <taxon>Paracoccaceae</taxon>
        <taxon>Oceanomicrobium</taxon>
    </lineage>
</organism>
<dbReference type="InterPro" id="IPR026040">
    <property type="entry name" value="HyI-like"/>
</dbReference>
<dbReference type="PANTHER" id="PTHR43489">
    <property type="entry name" value="ISOMERASE"/>
    <property type="match status" value="1"/>
</dbReference>
<dbReference type="SUPFAM" id="SSF51658">
    <property type="entry name" value="Xylose isomerase-like"/>
    <property type="match status" value="1"/>
</dbReference>
<keyword evidence="6" id="KW-1185">Reference proteome</keyword>
<evidence type="ECO:0000313" key="6">
    <source>
        <dbReference type="Proteomes" id="UP000436016"/>
    </source>
</evidence>
<dbReference type="GO" id="GO:0008903">
    <property type="term" value="F:hydroxypyruvate isomerase activity"/>
    <property type="evidence" value="ECO:0007669"/>
    <property type="project" value="TreeGrafter"/>
</dbReference>
<dbReference type="EMBL" id="WUWG01000006">
    <property type="protein sequence ID" value="MXU66465.1"/>
    <property type="molecule type" value="Genomic_DNA"/>
</dbReference>
<comment type="caution">
    <text evidence="5">The sequence shown here is derived from an EMBL/GenBank/DDBJ whole genome shotgun (WGS) entry which is preliminary data.</text>
</comment>
<dbReference type="AlphaFoldDB" id="A0A6B0TXN4"/>
<dbReference type="InterPro" id="IPR050417">
    <property type="entry name" value="Sugar_Epim/Isomerase"/>
</dbReference>
<evidence type="ECO:0000256" key="3">
    <source>
        <dbReference type="PIRSR" id="PIRSR006241-50"/>
    </source>
</evidence>
<feature type="active site" description="Proton donor/acceptor" evidence="3">
    <location>
        <position position="234"/>
    </location>
</feature>
<keyword evidence="1 2" id="KW-0413">Isomerase</keyword>
<gene>
    <name evidence="5" type="ORF">GSH16_13520</name>
</gene>
<accession>A0A6B0TXN4</accession>